<evidence type="ECO:0000256" key="10">
    <source>
        <dbReference type="ARBA" id="ARBA00066767"/>
    </source>
</evidence>
<dbReference type="InterPro" id="IPR042221">
    <property type="entry name" value="Leu/Phe-tRNA_Trfase_N"/>
</dbReference>
<keyword evidence="17" id="KW-1185">Reference proteome</keyword>
<dbReference type="AlphaFoldDB" id="A0A2P4EUY9"/>
<evidence type="ECO:0000256" key="1">
    <source>
        <dbReference type="ARBA" id="ARBA00004496"/>
    </source>
</evidence>
<reference evidence="16 17" key="1">
    <citation type="submission" date="2018-01" db="EMBL/GenBank/DDBJ databases">
        <title>Draft genome of the type strain Pseudomonas oceani DSM 100277 isolated from the deep water in Okinawa trough, northwestern Pacific Ocean.</title>
        <authorList>
            <person name="Gomila M."/>
            <person name="Mulet M."/>
            <person name="Garcia-Valdes E."/>
            <person name="Lalucat J."/>
        </authorList>
    </citation>
    <scope>NUCLEOTIDE SEQUENCE [LARGE SCALE GENOMIC DNA]</scope>
    <source>
        <strain evidence="16 17">DSM 100277</strain>
    </source>
</reference>
<proteinExistence type="inferred from homology"/>
<evidence type="ECO:0000256" key="11">
    <source>
        <dbReference type="ARBA" id="ARBA00074372"/>
    </source>
</evidence>
<evidence type="ECO:0000256" key="14">
    <source>
        <dbReference type="ARBA" id="ARBA00083640"/>
    </source>
</evidence>
<dbReference type="Proteomes" id="UP000243451">
    <property type="component" value="Unassembled WGS sequence"/>
</dbReference>
<dbReference type="InterPro" id="IPR004616">
    <property type="entry name" value="Leu/Phe-tRNA_Trfase"/>
</dbReference>
<evidence type="ECO:0000256" key="13">
    <source>
        <dbReference type="ARBA" id="ARBA00077165"/>
    </source>
</evidence>
<evidence type="ECO:0000256" key="5">
    <source>
        <dbReference type="ARBA" id="ARBA00050607"/>
    </source>
</evidence>
<evidence type="ECO:0000256" key="7">
    <source>
        <dbReference type="ARBA" id="ARBA00051538"/>
    </source>
</evidence>
<evidence type="ECO:0000256" key="3">
    <source>
        <dbReference type="ARBA" id="ARBA00022679"/>
    </source>
</evidence>
<dbReference type="EMBL" id="PPSK01000008">
    <property type="protein sequence ID" value="POB03377.1"/>
    <property type="molecule type" value="Genomic_DNA"/>
</dbReference>
<comment type="subcellular location">
    <subcellularLocation>
        <location evidence="1 15">Cytoplasm</location>
    </subcellularLocation>
</comment>
<evidence type="ECO:0000256" key="12">
    <source>
        <dbReference type="ARBA" id="ARBA00077136"/>
    </source>
</evidence>
<evidence type="ECO:0000256" key="8">
    <source>
        <dbReference type="ARBA" id="ARBA00054043"/>
    </source>
</evidence>
<dbReference type="Gene3D" id="3.30.70.3550">
    <property type="entry name" value="Leucyl/phenylalanyl-tRNA-protein transferase, N-terminal domain"/>
    <property type="match status" value="1"/>
</dbReference>
<dbReference type="SUPFAM" id="SSF55729">
    <property type="entry name" value="Acyl-CoA N-acyltransferases (Nat)"/>
    <property type="match status" value="1"/>
</dbReference>
<dbReference type="RefSeq" id="WP_104738319.1">
    <property type="nucleotide sequence ID" value="NZ_BMHR01000005.1"/>
</dbReference>
<keyword evidence="4 15" id="KW-0012">Acyltransferase</keyword>
<gene>
    <name evidence="15" type="primary">aat</name>
    <name evidence="16" type="ORF">C1949_09865</name>
</gene>
<comment type="similarity">
    <text evidence="9 15">Belongs to the L/F-transferase family.</text>
</comment>
<keyword evidence="3 15" id="KW-0808">Transferase</keyword>
<evidence type="ECO:0000256" key="2">
    <source>
        <dbReference type="ARBA" id="ARBA00022490"/>
    </source>
</evidence>
<dbReference type="PANTHER" id="PTHR30098">
    <property type="entry name" value="LEUCYL/PHENYLALANYL-TRNA--PROTEIN TRANSFERASE"/>
    <property type="match status" value="1"/>
</dbReference>
<keyword evidence="2 15" id="KW-0963">Cytoplasm</keyword>
<evidence type="ECO:0000256" key="4">
    <source>
        <dbReference type="ARBA" id="ARBA00023315"/>
    </source>
</evidence>
<dbReference type="FunFam" id="3.30.70.3550:FF:000001">
    <property type="entry name" value="Leucyl/phenylalanyl-tRNA--protein transferase"/>
    <property type="match status" value="1"/>
</dbReference>
<dbReference type="HAMAP" id="MF_00688">
    <property type="entry name" value="Leu_Phe_trans"/>
    <property type="match status" value="1"/>
</dbReference>
<comment type="function">
    <text evidence="8 15">Functions in the N-end rule pathway of protein degradation where it conjugates Leu, Phe and, less efficiently, Met from aminoacyl-tRNAs to the N-termini of proteins containing an N-terminal arginine or lysine.</text>
</comment>
<comment type="catalytic activity">
    <reaction evidence="5 15">
        <text>L-phenylalanyl-tRNA(Phe) + an N-terminal L-alpha-aminoacyl-[protein] = an N-terminal L-phenylalanyl-L-alpha-aminoacyl-[protein] + tRNA(Phe)</text>
        <dbReference type="Rhea" id="RHEA:43632"/>
        <dbReference type="Rhea" id="RHEA-COMP:9668"/>
        <dbReference type="Rhea" id="RHEA-COMP:9699"/>
        <dbReference type="Rhea" id="RHEA-COMP:10636"/>
        <dbReference type="Rhea" id="RHEA-COMP:10637"/>
        <dbReference type="ChEBI" id="CHEBI:78442"/>
        <dbReference type="ChEBI" id="CHEBI:78531"/>
        <dbReference type="ChEBI" id="CHEBI:78597"/>
        <dbReference type="ChEBI" id="CHEBI:83561"/>
        <dbReference type="EC" id="2.3.2.6"/>
    </reaction>
</comment>
<dbReference type="Pfam" id="PF03588">
    <property type="entry name" value="Leu_Phe_trans"/>
    <property type="match status" value="1"/>
</dbReference>
<protein>
    <recommendedName>
        <fullName evidence="11 15">Leucyl/phenylalanyl-tRNA--protein transferase</fullName>
        <ecNumber evidence="10 15">2.3.2.6</ecNumber>
    </recommendedName>
    <alternativeName>
        <fullName evidence="12 15">L/F-transferase</fullName>
    </alternativeName>
    <alternativeName>
        <fullName evidence="13 15">Leucyltransferase</fullName>
    </alternativeName>
    <alternativeName>
        <fullName evidence="14 15">Phenyalanyltransferase</fullName>
    </alternativeName>
</protein>
<dbReference type="InterPro" id="IPR016181">
    <property type="entry name" value="Acyl_CoA_acyltransferase"/>
</dbReference>
<dbReference type="InterPro" id="IPR042203">
    <property type="entry name" value="Leu/Phe-tRNA_Trfase_C"/>
</dbReference>
<comment type="catalytic activity">
    <reaction evidence="7 15">
        <text>N-terminal L-lysyl-[protein] + L-leucyl-tRNA(Leu) = N-terminal L-leucyl-L-lysyl-[protein] + tRNA(Leu) + H(+)</text>
        <dbReference type="Rhea" id="RHEA:12340"/>
        <dbReference type="Rhea" id="RHEA-COMP:9613"/>
        <dbReference type="Rhea" id="RHEA-COMP:9622"/>
        <dbReference type="Rhea" id="RHEA-COMP:12670"/>
        <dbReference type="Rhea" id="RHEA-COMP:12671"/>
        <dbReference type="ChEBI" id="CHEBI:15378"/>
        <dbReference type="ChEBI" id="CHEBI:65249"/>
        <dbReference type="ChEBI" id="CHEBI:78442"/>
        <dbReference type="ChEBI" id="CHEBI:78494"/>
        <dbReference type="ChEBI" id="CHEBI:133043"/>
        <dbReference type="EC" id="2.3.2.6"/>
    </reaction>
</comment>
<organism evidence="16 17">
    <name type="scientific">Halopseudomonas oceani</name>
    <dbReference type="NCBI Taxonomy" id="1708783"/>
    <lineage>
        <taxon>Bacteria</taxon>
        <taxon>Pseudomonadati</taxon>
        <taxon>Pseudomonadota</taxon>
        <taxon>Gammaproteobacteria</taxon>
        <taxon>Pseudomonadales</taxon>
        <taxon>Pseudomonadaceae</taxon>
        <taxon>Halopseudomonas</taxon>
    </lineage>
</organism>
<dbReference type="OrthoDB" id="9790282at2"/>
<evidence type="ECO:0000313" key="16">
    <source>
        <dbReference type="EMBL" id="POB03377.1"/>
    </source>
</evidence>
<dbReference type="NCBIfam" id="TIGR00667">
    <property type="entry name" value="aat"/>
    <property type="match status" value="1"/>
</dbReference>
<dbReference type="EC" id="2.3.2.6" evidence="10 15"/>
<comment type="catalytic activity">
    <reaction evidence="6 15">
        <text>N-terminal L-arginyl-[protein] + L-leucyl-tRNA(Leu) = N-terminal L-leucyl-L-arginyl-[protein] + tRNA(Leu) + H(+)</text>
        <dbReference type="Rhea" id="RHEA:50416"/>
        <dbReference type="Rhea" id="RHEA-COMP:9613"/>
        <dbReference type="Rhea" id="RHEA-COMP:9622"/>
        <dbReference type="Rhea" id="RHEA-COMP:12672"/>
        <dbReference type="Rhea" id="RHEA-COMP:12673"/>
        <dbReference type="ChEBI" id="CHEBI:15378"/>
        <dbReference type="ChEBI" id="CHEBI:64719"/>
        <dbReference type="ChEBI" id="CHEBI:78442"/>
        <dbReference type="ChEBI" id="CHEBI:78494"/>
        <dbReference type="ChEBI" id="CHEBI:133044"/>
        <dbReference type="EC" id="2.3.2.6"/>
    </reaction>
</comment>
<dbReference type="GO" id="GO:0008914">
    <property type="term" value="F:leucyl-tRNA--protein transferase activity"/>
    <property type="evidence" value="ECO:0007669"/>
    <property type="project" value="UniProtKB-UniRule"/>
</dbReference>
<dbReference type="Gene3D" id="3.40.630.70">
    <property type="entry name" value="Leucyl/phenylalanyl-tRNA-protein transferase, C-terminal domain"/>
    <property type="match status" value="1"/>
</dbReference>
<accession>A0A2P4EUY9</accession>
<name>A0A2P4EUY9_9GAMM</name>
<comment type="caution">
    <text evidence="16">The sequence shown here is derived from an EMBL/GenBank/DDBJ whole genome shotgun (WGS) entry which is preliminary data.</text>
</comment>
<evidence type="ECO:0000256" key="15">
    <source>
        <dbReference type="HAMAP-Rule" id="MF_00688"/>
    </source>
</evidence>
<dbReference type="GO" id="GO:0005737">
    <property type="term" value="C:cytoplasm"/>
    <property type="evidence" value="ECO:0007669"/>
    <property type="project" value="UniProtKB-SubCell"/>
</dbReference>
<evidence type="ECO:0000256" key="6">
    <source>
        <dbReference type="ARBA" id="ARBA00050652"/>
    </source>
</evidence>
<dbReference type="FunFam" id="3.40.630.70:FF:000001">
    <property type="entry name" value="Leucyl/phenylalanyl-tRNA--protein transferase"/>
    <property type="match status" value="1"/>
</dbReference>
<evidence type="ECO:0000256" key="9">
    <source>
        <dbReference type="ARBA" id="ARBA00061535"/>
    </source>
</evidence>
<dbReference type="PANTHER" id="PTHR30098:SF2">
    <property type="entry name" value="LEUCYL_PHENYLALANYL-TRNA--PROTEIN TRANSFERASE"/>
    <property type="match status" value="1"/>
</dbReference>
<sequence>MAQLTWLTAGDTAFPPVELAMNEPNGLLAAGGDLSVDRLVNAYRHGIFPWYAPGQPILWWCPAPRTVVYPENLHISRSMRKLIRQGRKTVTFDQDFSAVIKACAAPRRDADGTWITTEMQDAYIALHQAGIAHSVEVWEQEQLVGGLYGVALGKVFFGESMFSRVSNASKLGFITLVEQLQHWGVELIDCQMPTDHLFSLGAQSMPRDAFLQALTQLCPQGAANAWPAAL</sequence>
<dbReference type="GO" id="GO:0030163">
    <property type="term" value="P:protein catabolic process"/>
    <property type="evidence" value="ECO:0007669"/>
    <property type="project" value="UniProtKB-UniRule"/>
</dbReference>
<evidence type="ECO:0000313" key="17">
    <source>
        <dbReference type="Proteomes" id="UP000243451"/>
    </source>
</evidence>